<feature type="region of interest" description="Disordered" evidence="1">
    <location>
        <begin position="320"/>
        <end position="432"/>
    </location>
</feature>
<feature type="compositionally biased region" description="Polar residues" evidence="1">
    <location>
        <begin position="1247"/>
        <end position="1272"/>
    </location>
</feature>
<feature type="region of interest" description="Disordered" evidence="1">
    <location>
        <begin position="446"/>
        <end position="514"/>
    </location>
</feature>
<feature type="compositionally biased region" description="Polar residues" evidence="1">
    <location>
        <begin position="846"/>
        <end position="855"/>
    </location>
</feature>
<feature type="compositionally biased region" description="Low complexity" evidence="1">
    <location>
        <begin position="685"/>
        <end position="705"/>
    </location>
</feature>
<dbReference type="OrthoDB" id="2595545at2759"/>
<feature type="region of interest" description="Disordered" evidence="1">
    <location>
        <begin position="1056"/>
        <end position="1332"/>
    </location>
</feature>
<feature type="compositionally biased region" description="Polar residues" evidence="1">
    <location>
        <begin position="1176"/>
        <end position="1187"/>
    </location>
</feature>
<proteinExistence type="predicted"/>
<sequence length="1332" mass="139858">MEGVSFAGAEHSTPVPIRPPVQLSIPKMKRQTTTPKVPPAAKRASTGKKGTPVKATPTRAAPAKVTPAKATPAKKSAKVSSEKATPGKSKPGTWTNRGNSAGLAAGRPVKSLPARANFPAIGLVYFEDVEKNVLRKLPAGKLPEELESMKLLLNEALDLRYSQEIQLEHERSPGFFVPVVDSIDYRGLLERLSLATSHQSVRVVVYNKIVGLPATPIRSLYTPNGSVSALPMDKTPTKSSSSAIVPDAPQLNSIEPSTFVPIVATSNLPSSSDKAKVHSTPKSAWSELPASTAEPRKPTLPKSSLSISVSAADISIASDEEEVIAPSQEPIAPTKAAETAIAEEKSRRNLAKKDKKRKRDDDEGGDSSVTAQEGPVDTAKAKKKQKRNVDQSADITVGGEDTTVAQPKALTKSQKRRLVREEKRKAAISEQRDKDALKLAIVLGEQTGSDGADVSQSEQGTGRVLSRKEKRARERQSEARLAVERSLTEASEAMPSEDVNMEDSTVAEETVTAVPPMGASAKTVSVSKKIRDAPMTFTEEDPAVSVEVSTTAVASLNDAAHSTTSPAQTEAMALSPMAEATSATVSAHKPKEKSKRKKERQQVVEAKEAGKDVSTTGAQTLAHPLASGTDANQSVRKQAETASIPDNTAEKSASAVDTSNHETKSTQETKSQNRAARRKSMKANQVATESVAVSSAGEVAAQASSTDTATVPITAETSPAVTAEKSKQAKGKAKKSQTRKSSALNALAEWRAQQSKGAAAGSDASQATSSSAIPGTAISQSADGLKEKSPTAQSEEKAPEEGPIEKSSEEKSAVKTVPTMKQSTATAEKPDADESDEPVAAESDTNKTPPASSAQIPLPPPSQQIARLPSSSPESYPSDSEESEDAWQKAHKRMRSPDSEDIEPEGDDEDDDAQEEGRDIGRKAADETDSVDGTAQGRASSEAIAPFTQPVSIQVPMEVDSAAEDDQIESESFSPPAPSSPISGSPTSTSPVVYTIPVPSTQQNVDTAVEAIEPADASQEATPRAETPRLYTITQDPIVTPTLSHTVPTALSLSDLAAPTSPQMPSTGIVAFHDAMEEDAAADQAAMEKLDTDSVNGEISSADADQPNEASQSVPDSATSCPVSSQRQNTFGSPRRLRSRMKLRDGSQPEFDPVKPLPLPTATPKRKGRQPKAISQVATPVQKTASTPIAVPVPETVVNGTNGVSAEADSPAPTMTRKERRIAASQSRIPALSSLSADALRKGRGSRFNSANGNLPTNGTMSQPTRMLTPTQSAATSDTDEEDDDADTDSGSDSGDDSKNAASSLPVGLASRVAGSAAPKKSRPSLGAMKGW</sequence>
<reference evidence="2" key="1">
    <citation type="submission" date="2020-07" db="EMBL/GenBank/DDBJ databases">
        <title>Draft Genome Sequence of a Deep-Sea Yeast, Naganishia (Cryptococcus) liquefaciens strain N6.</title>
        <authorList>
            <person name="Han Y.W."/>
            <person name="Kajitani R."/>
            <person name="Morimoto H."/>
            <person name="Parhat M."/>
            <person name="Tsubouchi H."/>
            <person name="Bakenova O."/>
            <person name="Ogata M."/>
            <person name="Argunhan B."/>
            <person name="Aoki R."/>
            <person name="Kajiwara S."/>
            <person name="Itoh T."/>
            <person name="Iwasaki H."/>
        </authorList>
    </citation>
    <scope>NUCLEOTIDE SEQUENCE</scope>
    <source>
        <strain evidence="2">N6</strain>
    </source>
</reference>
<feature type="compositionally biased region" description="Polar residues" evidence="1">
    <location>
        <begin position="446"/>
        <end position="460"/>
    </location>
</feature>
<feature type="compositionally biased region" description="Basic and acidic residues" evidence="1">
    <location>
        <begin position="915"/>
        <end position="926"/>
    </location>
</feature>
<evidence type="ECO:0000256" key="1">
    <source>
        <dbReference type="SAM" id="MobiDB-lite"/>
    </source>
</evidence>
<feature type="compositionally biased region" description="Basic and acidic residues" evidence="1">
    <location>
        <begin position="600"/>
        <end position="611"/>
    </location>
</feature>
<feature type="compositionally biased region" description="Polar residues" evidence="1">
    <location>
        <begin position="1224"/>
        <end position="1236"/>
    </location>
</feature>
<dbReference type="EMBL" id="BLZA01000023">
    <property type="protein sequence ID" value="GHJ87573.1"/>
    <property type="molecule type" value="Genomic_DNA"/>
</dbReference>
<feature type="compositionally biased region" description="Low complexity" evidence="1">
    <location>
        <begin position="329"/>
        <end position="340"/>
    </location>
</feature>
<feature type="compositionally biased region" description="Basic and acidic residues" evidence="1">
    <location>
        <begin position="784"/>
        <end position="813"/>
    </location>
</feature>
<feature type="region of interest" description="Disordered" evidence="1">
    <location>
        <begin position="1"/>
        <end position="101"/>
    </location>
</feature>
<evidence type="ECO:0000313" key="3">
    <source>
        <dbReference type="Proteomes" id="UP000620104"/>
    </source>
</evidence>
<feature type="compositionally biased region" description="Basic residues" evidence="1">
    <location>
        <begin position="348"/>
        <end position="358"/>
    </location>
</feature>
<feature type="compositionally biased region" description="Basic and acidic residues" evidence="1">
    <location>
        <begin position="419"/>
        <end position="432"/>
    </location>
</feature>
<feature type="compositionally biased region" description="Polar residues" evidence="1">
    <location>
        <begin position="629"/>
        <end position="646"/>
    </location>
</feature>
<feature type="compositionally biased region" description="Basic residues" evidence="1">
    <location>
        <begin position="588"/>
        <end position="599"/>
    </location>
</feature>
<organism evidence="2 3">
    <name type="scientific">Naganishia liquefaciens</name>
    <dbReference type="NCBI Taxonomy" id="104408"/>
    <lineage>
        <taxon>Eukaryota</taxon>
        <taxon>Fungi</taxon>
        <taxon>Dikarya</taxon>
        <taxon>Basidiomycota</taxon>
        <taxon>Agaricomycotina</taxon>
        <taxon>Tremellomycetes</taxon>
        <taxon>Filobasidiales</taxon>
        <taxon>Filobasidiaceae</taxon>
        <taxon>Naganishia</taxon>
    </lineage>
</organism>
<protein>
    <submittedName>
        <fullName evidence="2">Uncharacterized protein</fullName>
    </submittedName>
</protein>
<dbReference type="Proteomes" id="UP000620104">
    <property type="component" value="Unassembled WGS sequence"/>
</dbReference>
<name>A0A8H3TVB5_9TREE</name>
<gene>
    <name evidence="2" type="ORF">NliqN6_3975</name>
</gene>
<feature type="compositionally biased region" description="Low complexity" evidence="1">
    <location>
        <begin position="970"/>
        <end position="993"/>
    </location>
</feature>
<accession>A0A8H3TVB5</accession>
<keyword evidence="3" id="KW-1185">Reference proteome</keyword>
<comment type="caution">
    <text evidence="2">The sequence shown here is derived from an EMBL/GenBank/DDBJ whole genome shotgun (WGS) entry which is preliminary data.</text>
</comment>
<feature type="compositionally biased region" description="Polar residues" evidence="1">
    <location>
        <begin position="1108"/>
        <end position="1132"/>
    </location>
</feature>
<feature type="compositionally biased region" description="Low complexity" evidence="1">
    <location>
        <begin position="52"/>
        <end position="84"/>
    </location>
</feature>
<feature type="compositionally biased region" description="Low complexity" evidence="1">
    <location>
        <begin position="869"/>
        <end position="878"/>
    </location>
</feature>
<feature type="compositionally biased region" description="Acidic residues" evidence="1">
    <location>
        <begin position="1278"/>
        <end position="1290"/>
    </location>
</feature>
<feature type="compositionally biased region" description="Basic and acidic residues" evidence="1">
    <location>
        <begin position="471"/>
        <end position="487"/>
    </location>
</feature>
<feature type="region of interest" description="Disordered" evidence="1">
    <location>
        <begin position="268"/>
        <end position="307"/>
    </location>
</feature>
<feature type="region of interest" description="Disordered" evidence="1">
    <location>
        <begin position="576"/>
        <end position="993"/>
    </location>
</feature>
<feature type="compositionally biased region" description="Acidic residues" evidence="1">
    <location>
        <begin position="899"/>
        <end position="914"/>
    </location>
</feature>
<evidence type="ECO:0000313" key="2">
    <source>
        <dbReference type="EMBL" id="GHJ87573.1"/>
    </source>
</evidence>
<feature type="compositionally biased region" description="Polar residues" evidence="1">
    <location>
        <begin position="763"/>
        <end position="782"/>
    </location>
</feature>
<feature type="compositionally biased region" description="Polar residues" evidence="1">
    <location>
        <begin position="706"/>
        <end position="720"/>
    </location>
</feature>
<feature type="compositionally biased region" description="Basic residues" evidence="1">
    <location>
        <begin position="728"/>
        <end position="738"/>
    </location>
</feature>